<dbReference type="PANTHER" id="PTHR44154:SF1">
    <property type="entry name" value="QUINONE OXIDOREDUCTASE"/>
    <property type="match status" value="1"/>
</dbReference>
<organism evidence="3 4">
    <name type="scientific">Salinactinospora qingdaonensis</name>
    <dbReference type="NCBI Taxonomy" id="702744"/>
    <lineage>
        <taxon>Bacteria</taxon>
        <taxon>Bacillati</taxon>
        <taxon>Actinomycetota</taxon>
        <taxon>Actinomycetes</taxon>
        <taxon>Streptosporangiales</taxon>
        <taxon>Nocardiopsidaceae</taxon>
        <taxon>Salinactinospora</taxon>
    </lineage>
</organism>
<dbReference type="Pfam" id="PF08240">
    <property type="entry name" value="ADH_N"/>
    <property type="match status" value="1"/>
</dbReference>
<evidence type="ECO:0000313" key="4">
    <source>
        <dbReference type="Proteomes" id="UP001500908"/>
    </source>
</evidence>
<dbReference type="Gene3D" id="3.90.180.10">
    <property type="entry name" value="Medium-chain alcohol dehydrogenases, catalytic domain"/>
    <property type="match status" value="1"/>
</dbReference>
<dbReference type="Pfam" id="PF00107">
    <property type="entry name" value="ADH_zinc_N"/>
    <property type="match status" value="1"/>
</dbReference>
<dbReference type="InterPro" id="IPR036291">
    <property type="entry name" value="NAD(P)-bd_dom_sf"/>
</dbReference>
<dbReference type="PANTHER" id="PTHR44154">
    <property type="entry name" value="QUINONE OXIDOREDUCTASE"/>
    <property type="match status" value="1"/>
</dbReference>
<dbReference type="SMART" id="SM00829">
    <property type="entry name" value="PKS_ER"/>
    <property type="match status" value="1"/>
</dbReference>
<evidence type="ECO:0000256" key="1">
    <source>
        <dbReference type="ARBA" id="ARBA00022857"/>
    </source>
</evidence>
<dbReference type="InterPro" id="IPR013149">
    <property type="entry name" value="ADH-like_C"/>
</dbReference>
<dbReference type="Proteomes" id="UP001500908">
    <property type="component" value="Unassembled WGS sequence"/>
</dbReference>
<sequence>MRAYVLTDFGGPEAVVYREVPDPVPGPGEVGIRVSAAALNNTDIWTRQGAYGSQTDSGATTGWRREPLAFPRIQGADVVGYIDQVGSGVPAARLGERVIVDPMLYRGGERELIETDYLGSERDGGFAERLTVPADNAHRIDTTLDDAEVATFPTAYATAQRMLNRAAVRAGETVLVTGASGGVGSALIQLAQARGSQVVAVVGAGKAERARALGAAATVPRDAEDLATAVTRAAPAPIDVVADVVAGASTASLLAALRPLGRYVVAGAMGGPVVETDLRTIYLKQIQLIGSSFGTHEDFAEVVAAIETGGIVPLLDGVYPLRDLPRAQADFARKDFFGKLVVVPEHSGQGGDDATVAG</sequence>
<keyword evidence="1" id="KW-0521">NADP</keyword>
<dbReference type="InterPro" id="IPR013154">
    <property type="entry name" value="ADH-like_N"/>
</dbReference>
<dbReference type="InterPro" id="IPR011032">
    <property type="entry name" value="GroES-like_sf"/>
</dbReference>
<dbReference type="Gene3D" id="3.40.50.720">
    <property type="entry name" value="NAD(P)-binding Rossmann-like Domain"/>
    <property type="match status" value="1"/>
</dbReference>
<dbReference type="EMBL" id="BAABDD010000045">
    <property type="protein sequence ID" value="GAA3764952.1"/>
    <property type="molecule type" value="Genomic_DNA"/>
</dbReference>
<dbReference type="SUPFAM" id="SSF50129">
    <property type="entry name" value="GroES-like"/>
    <property type="match status" value="1"/>
</dbReference>
<evidence type="ECO:0000313" key="3">
    <source>
        <dbReference type="EMBL" id="GAA3764952.1"/>
    </source>
</evidence>
<evidence type="ECO:0000259" key="2">
    <source>
        <dbReference type="SMART" id="SM00829"/>
    </source>
</evidence>
<dbReference type="RefSeq" id="WP_344976913.1">
    <property type="nucleotide sequence ID" value="NZ_BAABDD010000045.1"/>
</dbReference>
<dbReference type="SUPFAM" id="SSF51735">
    <property type="entry name" value="NAD(P)-binding Rossmann-fold domains"/>
    <property type="match status" value="1"/>
</dbReference>
<proteinExistence type="predicted"/>
<keyword evidence="4" id="KW-1185">Reference proteome</keyword>
<gene>
    <name evidence="3" type="ORF">GCM10022402_47810</name>
</gene>
<reference evidence="4" key="1">
    <citation type="journal article" date="2019" name="Int. J. Syst. Evol. Microbiol.">
        <title>The Global Catalogue of Microorganisms (GCM) 10K type strain sequencing project: providing services to taxonomists for standard genome sequencing and annotation.</title>
        <authorList>
            <consortium name="The Broad Institute Genomics Platform"/>
            <consortium name="The Broad Institute Genome Sequencing Center for Infectious Disease"/>
            <person name="Wu L."/>
            <person name="Ma J."/>
        </authorList>
    </citation>
    <scope>NUCLEOTIDE SEQUENCE [LARGE SCALE GENOMIC DNA]</scope>
    <source>
        <strain evidence="4">JCM 17137</strain>
    </source>
</reference>
<accession>A0ABP7GIG9</accession>
<name>A0ABP7GIG9_9ACTN</name>
<comment type="caution">
    <text evidence="3">The sequence shown here is derived from an EMBL/GenBank/DDBJ whole genome shotgun (WGS) entry which is preliminary data.</text>
</comment>
<dbReference type="InterPro" id="IPR020843">
    <property type="entry name" value="ER"/>
</dbReference>
<dbReference type="InterPro" id="IPR051603">
    <property type="entry name" value="Zinc-ADH_QOR/CCCR"/>
</dbReference>
<dbReference type="CDD" id="cd08274">
    <property type="entry name" value="MDR9"/>
    <property type="match status" value="1"/>
</dbReference>
<feature type="domain" description="Enoyl reductase (ER)" evidence="2">
    <location>
        <begin position="10"/>
        <end position="342"/>
    </location>
</feature>
<protein>
    <submittedName>
        <fullName evidence="3">Alcohol dehydrogenase family protein</fullName>
    </submittedName>
</protein>